<comment type="caution">
    <text evidence="1">The sequence shown here is derived from an EMBL/GenBank/DDBJ whole genome shotgun (WGS) entry which is preliminary data.</text>
</comment>
<gene>
    <name evidence="1" type="ORF">DPMN_088345</name>
</gene>
<reference evidence="1" key="2">
    <citation type="submission" date="2020-11" db="EMBL/GenBank/DDBJ databases">
        <authorList>
            <person name="McCartney M.A."/>
            <person name="Auch B."/>
            <person name="Kono T."/>
            <person name="Mallez S."/>
            <person name="Becker A."/>
            <person name="Gohl D.M."/>
            <person name="Silverstein K.A.T."/>
            <person name="Koren S."/>
            <person name="Bechman K.B."/>
            <person name="Herman A."/>
            <person name="Abrahante J.E."/>
            <person name="Garbe J."/>
        </authorList>
    </citation>
    <scope>NUCLEOTIDE SEQUENCE</scope>
    <source>
        <strain evidence="1">Duluth1</strain>
        <tissue evidence="1">Whole animal</tissue>
    </source>
</reference>
<keyword evidence="2" id="KW-1185">Reference proteome</keyword>
<proteinExistence type="predicted"/>
<accession>A0A9D4KTX9</accession>
<sequence>MLEVALSKKVRRIGQRSLHPNCELIALLMCLCRYSVVRTKSEVVVDYQRRKKNFNWSSSVPCLKKMFRYWGKFMPKF</sequence>
<protein>
    <submittedName>
        <fullName evidence="1">Uncharacterized protein</fullName>
    </submittedName>
</protein>
<dbReference type="Proteomes" id="UP000828390">
    <property type="component" value="Unassembled WGS sequence"/>
</dbReference>
<organism evidence="1 2">
    <name type="scientific">Dreissena polymorpha</name>
    <name type="common">Zebra mussel</name>
    <name type="synonym">Mytilus polymorpha</name>
    <dbReference type="NCBI Taxonomy" id="45954"/>
    <lineage>
        <taxon>Eukaryota</taxon>
        <taxon>Metazoa</taxon>
        <taxon>Spiralia</taxon>
        <taxon>Lophotrochozoa</taxon>
        <taxon>Mollusca</taxon>
        <taxon>Bivalvia</taxon>
        <taxon>Autobranchia</taxon>
        <taxon>Heteroconchia</taxon>
        <taxon>Euheterodonta</taxon>
        <taxon>Imparidentia</taxon>
        <taxon>Neoheterodontei</taxon>
        <taxon>Myida</taxon>
        <taxon>Dreissenoidea</taxon>
        <taxon>Dreissenidae</taxon>
        <taxon>Dreissena</taxon>
    </lineage>
</organism>
<evidence type="ECO:0000313" key="2">
    <source>
        <dbReference type="Proteomes" id="UP000828390"/>
    </source>
</evidence>
<reference evidence="1" key="1">
    <citation type="journal article" date="2019" name="bioRxiv">
        <title>The Genome of the Zebra Mussel, Dreissena polymorpha: A Resource for Invasive Species Research.</title>
        <authorList>
            <person name="McCartney M.A."/>
            <person name="Auch B."/>
            <person name="Kono T."/>
            <person name="Mallez S."/>
            <person name="Zhang Y."/>
            <person name="Obille A."/>
            <person name="Becker A."/>
            <person name="Abrahante J.E."/>
            <person name="Garbe J."/>
            <person name="Badalamenti J.P."/>
            <person name="Herman A."/>
            <person name="Mangelson H."/>
            <person name="Liachko I."/>
            <person name="Sullivan S."/>
            <person name="Sone E.D."/>
            <person name="Koren S."/>
            <person name="Silverstein K.A.T."/>
            <person name="Beckman K.B."/>
            <person name="Gohl D.M."/>
        </authorList>
    </citation>
    <scope>NUCLEOTIDE SEQUENCE</scope>
    <source>
        <strain evidence="1">Duluth1</strain>
        <tissue evidence="1">Whole animal</tissue>
    </source>
</reference>
<name>A0A9D4KTX9_DREPO</name>
<dbReference type="EMBL" id="JAIWYP010000003">
    <property type="protein sequence ID" value="KAH3846052.1"/>
    <property type="molecule type" value="Genomic_DNA"/>
</dbReference>
<evidence type="ECO:0000313" key="1">
    <source>
        <dbReference type="EMBL" id="KAH3846052.1"/>
    </source>
</evidence>
<dbReference type="AlphaFoldDB" id="A0A9D4KTX9"/>